<keyword evidence="2" id="KW-0812">Transmembrane</keyword>
<feature type="region of interest" description="Disordered" evidence="1">
    <location>
        <begin position="104"/>
        <end position="145"/>
    </location>
</feature>
<feature type="transmembrane region" description="Helical" evidence="2">
    <location>
        <begin position="78"/>
        <end position="99"/>
    </location>
</feature>
<dbReference type="EMBL" id="SJZI01000008">
    <property type="protein sequence ID" value="TCJ17562.1"/>
    <property type="molecule type" value="Genomic_DNA"/>
</dbReference>
<dbReference type="RefSeq" id="WP_131447492.1">
    <property type="nucleotide sequence ID" value="NZ_SJZI01000008.1"/>
</dbReference>
<gene>
    <name evidence="3" type="ORF">EPD60_05050</name>
</gene>
<dbReference type="Proteomes" id="UP000295334">
    <property type="component" value="Unassembled WGS sequence"/>
</dbReference>
<organism evidence="3 4">
    <name type="scientific">Flaviaesturariibacter flavus</name>
    <dbReference type="NCBI Taxonomy" id="2502780"/>
    <lineage>
        <taxon>Bacteria</taxon>
        <taxon>Pseudomonadati</taxon>
        <taxon>Bacteroidota</taxon>
        <taxon>Chitinophagia</taxon>
        <taxon>Chitinophagales</taxon>
        <taxon>Chitinophagaceae</taxon>
        <taxon>Flaviaestuariibacter</taxon>
    </lineage>
</organism>
<evidence type="ECO:0000256" key="1">
    <source>
        <dbReference type="SAM" id="MobiDB-lite"/>
    </source>
</evidence>
<dbReference type="OrthoDB" id="645896at2"/>
<proteinExistence type="predicted"/>
<reference evidence="3 4" key="1">
    <citation type="submission" date="2019-03" db="EMBL/GenBank/DDBJ databases">
        <authorList>
            <person name="Kim M.K.M."/>
        </authorList>
    </citation>
    <scope>NUCLEOTIDE SEQUENCE [LARGE SCALE GENOMIC DNA]</scope>
    <source>
        <strain evidence="3 4">17J68-12</strain>
    </source>
</reference>
<keyword evidence="2" id="KW-1133">Transmembrane helix</keyword>
<evidence type="ECO:0000256" key="2">
    <source>
        <dbReference type="SAM" id="Phobius"/>
    </source>
</evidence>
<evidence type="ECO:0000313" key="4">
    <source>
        <dbReference type="Proteomes" id="UP000295334"/>
    </source>
</evidence>
<dbReference type="AlphaFoldDB" id="A0A4V2NWI9"/>
<evidence type="ECO:0000313" key="3">
    <source>
        <dbReference type="EMBL" id="TCJ17562.1"/>
    </source>
</evidence>
<keyword evidence="4" id="KW-1185">Reference proteome</keyword>
<keyword evidence="2" id="KW-0472">Membrane</keyword>
<protein>
    <submittedName>
        <fullName evidence="3">Uncharacterized protein</fullName>
    </submittedName>
</protein>
<sequence>MEQKWIDKLKNFEAQPPAGLWDRLESALDGAEQAPFARKLHDFEATPPPAAWDRIARQLEAAEPEVAPVVELKRRRSFAPYIAAAALIGILLVGASLLFNRPFNDNTGGQLARTDTPVRRTETPASESTGNEAAVAQPEAPVSVPDVAKSRVEKADAAAHTERNNRTAATRAIAPPRATDNAAVASVSNHPHHVDDERYLVRAYNDGSVVRFSKKVSPVVDCAENSSGFTQSLCRVSIGAVQDKVAAALTTDFGSLIERLQDLEKASR</sequence>
<name>A0A4V2NWI9_9BACT</name>
<accession>A0A4V2NWI9</accession>
<comment type="caution">
    <text evidence="3">The sequence shown here is derived from an EMBL/GenBank/DDBJ whole genome shotgun (WGS) entry which is preliminary data.</text>
</comment>